<accession>A0A369JJW5</accession>
<dbReference type="Proteomes" id="UP000076154">
    <property type="component" value="Unassembled WGS sequence"/>
</dbReference>
<evidence type="ECO:0000313" key="1">
    <source>
        <dbReference type="EMBL" id="RDB19694.1"/>
    </source>
</evidence>
<sequence>MTNGVRRRPSLNLQLRDYLTTSPYNTLLHSPHHPLHSPHHWLPSHPPTTSFPNSLNMSTHCPGQLREDDTAARLQIPRWPTHASRLGGVVSMYNHVEESGGATYHAGGASNTGF</sequence>
<name>A0A369JJW5_HYPMA</name>
<protein>
    <submittedName>
        <fullName evidence="1">Uncharacterized protein</fullName>
    </submittedName>
</protein>
<reference evidence="1" key="1">
    <citation type="submission" date="2018-04" db="EMBL/GenBank/DDBJ databases">
        <title>Whole genome sequencing of Hypsizygus marmoreus.</title>
        <authorList>
            <person name="Choi I.-G."/>
            <person name="Min B."/>
            <person name="Kim J.-G."/>
            <person name="Kim S."/>
            <person name="Oh Y.-L."/>
            <person name="Kong W.-S."/>
            <person name="Park H."/>
            <person name="Jeong J."/>
            <person name="Song E.-S."/>
        </authorList>
    </citation>
    <scope>NUCLEOTIDE SEQUENCE [LARGE SCALE GENOMIC DNA]</scope>
    <source>
        <strain evidence="1">51987-8</strain>
    </source>
</reference>
<organism evidence="1 2">
    <name type="scientific">Hypsizygus marmoreus</name>
    <name type="common">White beech mushroom</name>
    <name type="synonym">Agaricus marmoreus</name>
    <dbReference type="NCBI Taxonomy" id="39966"/>
    <lineage>
        <taxon>Eukaryota</taxon>
        <taxon>Fungi</taxon>
        <taxon>Dikarya</taxon>
        <taxon>Basidiomycota</taxon>
        <taxon>Agaricomycotina</taxon>
        <taxon>Agaricomycetes</taxon>
        <taxon>Agaricomycetidae</taxon>
        <taxon>Agaricales</taxon>
        <taxon>Tricholomatineae</taxon>
        <taxon>Lyophyllaceae</taxon>
        <taxon>Hypsizygus</taxon>
    </lineage>
</organism>
<gene>
    <name evidence="1" type="ORF">Hypma_013304</name>
</gene>
<dbReference type="EMBL" id="LUEZ02000077">
    <property type="protein sequence ID" value="RDB19694.1"/>
    <property type="molecule type" value="Genomic_DNA"/>
</dbReference>
<dbReference type="InParanoid" id="A0A369JJW5"/>
<keyword evidence="2" id="KW-1185">Reference proteome</keyword>
<evidence type="ECO:0000313" key="2">
    <source>
        <dbReference type="Proteomes" id="UP000076154"/>
    </source>
</evidence>
<comment type="caution">
    <text evidence="1">The sequence shown here is derived from an EMBL/GenBank/DDBJ whole genome shotgun (WGS) entry which is preliminary data.</text>
</comment>
<dbReference type="AlphaFoldDB" id="A0A369JJW5"/>
<proteinExistence type="predicted"/>